<dbReference type="InterPro" id="IPR016461">
    <property type="entry name" value="COMT-like"/>
</dbReference>
<dbReference type="PROSITE" id="PS51683">
    <property type="entry name" value="SAM_OMT_II"/>
    <property type="match status" value="1"/>
</dbReference>
<evidence type="ECO:0000256" key="1">
    <source>
        <dbReference type="ARBA" id="ARBA00022603"/>
    </source>
</evidence>
<protein>
    <recommendedName>
        <fullName evidence="4">O-methyltransferase C-terminal domain-containing protein</fullName>
    </recommendedName>
</protein>
<evidence type="ECO:0000259" key="4">
    <source>
        <dbReference type="Pfam" id="PF00891"/>
    </source>
</evidence>
<keyword evidence="2" id="KW-0808">Transferase</keyword>
<keyword evidence="6" id="KW-1185">Reference proteome</keyword>
<dbReference type="PANTHER" id="PTHR43712:SF1">
    <property type="entry name" value="HYPOTHETICAL O-METHYLTRANSFERASE (EUROFUNG)-RELATED"/>
    <property type="match status" value="1"/>
</dbReference>
<feature type="domain" description="O-methyltransferase C-terminal" evidence="4">
    <location>
        <begin position="4"/>
        <end position="98"/>
    </location>
</feature>
<comment type="caution">
    <text evidence="5">The sequence shown here is derived from an EMBL/GenBank/DDBJ whole genome shotgun (WGS) entry which is preliminary data.</text>
</comment>
<accession>A0ABR3V942</accession>
<proteinExistence type="predicted"/>
<dbReference type="Pfam" id="PF00891">
    <property type="entry name" value="Methyltransf_2"/>
    <property type="match status" value="1"/>
</dbReference>
<dbReference type="Gene3D" id="3.40.50.150">
    <property type="entry name" value="Vaccinia Virus protein VP39"/>
    <property type="match status" value="1"/>
</dbReference>
<organism evidence="5 6">
    <name type="scientific">Humicola insolens</name>
    <name type="common">Soft-rot fungus</name>
    <dbReference type="NCBI Taxonomy" id="85995"/>
    <lineage>
        <taxon>Eukaryota</taxon>
        <taxon>Fungi</taxon>
        <taxon>Dikarya</taxon>
        <taxon>Ascomycota</taxon>
        <taxon>Pezizomycotina</taxon>
        <taxon>Sordariomycetes</taxon>
        <taxon>Sordariomycetidae</taxon>
        <taxon>Sordariales</taxon>
        <taxon>Chaetomiaceae</taxon>
        <taxon>Mycothermus</taxon>
    </lineage>
</organism>
<dbReference type="InterPro" id="IPR029063">
    <property type="entry name" value="SAM-dependent_MTases_sf"/>
</dbReference>
<sequence length="135" mass="15689">MAYDFFTRQPVRNAHVYFMRRVLYLHEHNLEVCISILRNTAWAMGPDSRMIICDMVLPESVEPERSLEVYRMDLDMMTIGLKEKTVAEFEQMLDAAGLELVKVWRSGVGALVQIESRLARIRNGMSFFMNLDTNP</sequence>
<dbReference type="SUPFAM" id="SSF53335">
    <property type="entry name" value="S-adenosyl-L-methionine-dependent methyltransferases"/>
    <property type="match status" value="1"/>
</dbReference>
<evidence type="ECO:0000256" key="3">
    <source>
        <dbReference type="ARBA" id="ARBA00022691"/>
    </source>
</evidence>
<keyword evidence="1" id="KW-0489">Methyltransferase</keyword>
<dbReference type="EMBL" id="JAZGSY010000229">
    <property type="protein sequence ID" value="KAL1838222.1"/>
    <property type="molecule type" value="Genomic_DNA"/>
</dbReference>
<dbReference type="Proteomes" id="UP001583172">
    <property type="component" value="Unassembled WGS sequence"/>
</dbReference>
<evidence type="ECO:0000313" key="6">
    <source>
        <dbReference type="Proteomes" id="UP001583172"/>
    </source>
</evidence>
<name>A0ABR3V942_HUMIN</name>
<evidence type="ECO:0000256" key="2">
    <source>
        <dbReference type="ARBA" id="ARBA00022679"/>
    </source>
</evidence>
<evidence type="ECO:0000313" key="5">
    <source>
        <dbReference type="EMBL" id="KAL1838222.1"/>
    </source>
</evidence>
<dbReference type="PANTHER" id="PTHR43712">
    <property type="entry name" value="PUTATIVE (AFU_ORTHOLOGUE AFUA_4G14580)-RELATED"/>
    <property type="match status" value="1"/>
</dbReference>
<dbReference type="InterPro" id="IPR001077">
    <property type="entry name" value="COMT_C"/>
</dbReference>
<gene>
    <name evidence="5" type="ORF">VTJ49DRAFT_2920</name>
</gene>
<keyword evidence="3" id="KW-0949">S-adenosyl-L-methionine</keyword>
<reference evidence="5 6" key="1">
    <citation type="journal article" date="2024" name="Commun. Biol.">
        <title>Comparative genomic analysis of thermophilic fungi reveals convergent evolutionary adaptations and gene losses.</title>
        <authorList>
            <person name="Steindorff A.S."/>
            <person name="Aguilar-Pontes M.V."/>
            <person name="Robinson A.J."/>
            <person name="Andreopoulos B."/>
            <person name="LaButti K."/>
            <person name="Kuo A."/>
            <person name="Mondo S."/>
            <person name="Riley R."/>
            <person name="Otillar R."/>
            <person name="Haridas S."/>
            <person name="Lipzen A."/>
            <person name="Grimwood J."/>
            <person name="Schmutz J."/>
            <person name="Clum A."/>
            <person name="Reid I.D."/>
            <person name="Moisan M.C."/>
            <person name="Butler G."/>
            <person name="Nguyen T.T.M."/>
            <person name="Dewar K."/>
            <person name="Conant G."/>
            <person name="Drula E."/>
            <person name="Henrissat B."/>
            <person name="Hansel C."/>
            <person name="Singer S."/>
            <person name="Hutchinson M.I."/>
            <person name="de Vries R.P."/>
            <person name="Natvig D.O."/>
            <person name="Powell A.J."/>
            <person name="Tsang A."/>
            <person name="Grigoriev I.V."/>
        </authorList>
    </citation>
    <scope>NUCLEOTIDE SEQUENCE [LARGE SCALE GENOMIC DNA]</scope>
    <source>
        <strain evidence="5 6">CBS 620.91</strain>
    </source>
</reference>